<comment type="caution">
    <text evidence="11">The sequence shown here is derived from an EMBL/GenBank/DDBJ whole genome shotgun (WGS) entry which is preliminary data.</text>
</comment>
<dbReference type="VEuPathDB" id="FungiDB:MUCCIDRAFT_181251"/>
<comment type="similarity">
    <text evidence="1">Belongs to the VPS18 family.</text>
</comment>
<dbReference type="EMBL" id="AMYB01000008">
    <property type="protein sequence ID" value="OAC99598.1"/>
    <property type="molecule type" value="Genomic_DNA"/>
</dbReference>
<dbReference type="SUPFAM" id="SSF50978">
    <property type="entry name" value="WD40 repeat-like"/>
    <property type="match status" value="1"/>
</dbReference>
<keyword evidence="2" id="KW-0479">Metal-binding</keyword>
<keyword evidence="4" id="KW-0862">Zinc</keyword>
<evidence type="ECO:0000256" key="6">
    <source>
        <dbReference type="ARBA" id="ARBA00029433"/>
    </source>
</evidence>
<dbReference type="CDD" id="cd16462">
    <property type="entry name" value="RING-H2_Pep3p-like"/>
    <property type="match status" value="1"/>
</dbReference>
<dbReference type="GO" id="GO:0006904">
    <property type="term" value="P:vesicle docking involved in exocytosis"/>
    <property type="evidence" value="ECO:0007669"/>
    <property type="project" value="TreeGrafter"/>
</dbReference>
<evidence type="ECO:0000259" key="9">
    <source>
        <dbReference type="Pfam" id="PF05131"/>
    </source>
</evidence>
<dbReference type="InterPro" id="IPR058919">
    <property type="entry name" value="Pep3/Vps18_RING_C"/>
</dbReference>
<dbReference type="OrthoDB" id="1845386at2759"/>
<sequence length="927" mass="107336">MPAKLVDMAVSNNILIVALDTHRLLRIDLDNPLEVEEIEIVRKPSDGKVKQIFFDPTGRHLIITTDHGENYYLYEKWRRTKPLPKFKGVIITSIAWNKQATLTDPSTREILIGTKNGLIYETCLEPADEYFKKEEKYFKQVYSIHESTMPITGLYFEQFPVNNRKYFVMATTTTRIYQFIGFVEERGEKAMFEKLFSKYDVNPGYQELPGELPHSELHFFSRFHELQQQGIAESFAWLTGPGIYHGALVYGSQNVGDSVVDDVQLLQYPATPSDDDSGKLVTEIPISVALTEFHFVLLYKDRVRAICQLNDQIVYEEMIPMGHEETVINMTVDDIKKTFWVYTTLAMYELTINNEERDVWKLYLEKKRYNSALRYCKDPAQKDKVFTAQAKDYFGQRRFKMSAEIFADSTVPFEEVTLMFVEKGEVDALRVYLSSKLSRLRKNDQTQKTMLATWLVEIYLSKLNELEDLASSAHCSPIPNEATSLTPNTEAYFLEHGNLHRPTTYKLIASQGRNDEFLFFASLIGDYDKVISHWITEKNWTKALAVLSKEADPDVFYKFSPVLMENDPYETVNVWMRQSNLNPRQLIPALLRYDHKKLVEKSTQNQAIRYLSHVVTSLNNTDPAIHNFLLTLYATQKTSDETALLTFLKNEGREMHYNLDYALRLCTQNGRTQSCVHIYSQMGLYEEAVNLALKNHDVELARINADKPEEDDVLRKKLWLTIAKHVVQENKDIKSALEFLKQSNLLKIEDILPFFPDFVLIDDFKEEICDALEKYNDTIDDIKIEMDEATKSGDSIRLDIRELRSRFALVNAADQCYCCQYPLYMRAFYMFPCQHGFHGDCLLDKMYKVLPARHMKRVKIIQDSIAKETHESKIDPDLTMGKIEQLREELDDIVASECVLCGDIMIKSIDQPFIGDEEIDVASSWAI</sequence>
<evidence type="ECO:0000256" key="3">
    <source>
        <dbReference type="ARBA" id="ARBA00022771"/>
    </source>
</evidence>
<dbReference type="GO" id="GO:0007032">
    <property type="term" value="P:endosome organization"/>
    <property type="evidence" value="ECO:0007669"/>
    <property type="project" value="TreeGrafter"/>
</dbReference>
<dbReference type="GO" id="GO:0030674">
    <property type="term" value="F:protein-macromolecule adaptor activity"/>
    <property type="evidence" value="ECO:0007669"/>
    <property type="project" value="TreeGrafter"/>
</dbReference>
<dbReference type="Pfam" id="PF23556">
    <property type="entry name" value="TPR_Vps41"/>
    <property type="match status" value="1"/>
</dbReference>
<keyword evidence="5" id="KW-0472">Membrane</keyword>
<dbReference type="Pfam" id="PF26148">
    <property type="entry name" value="VPS18_RING_C"/>
    <property type="match status" value="1"/>
</dbReference>
<feature type="domain" description="Pep3/Vps18 beta-propeller" evidence="9">
    <location>
        <begin position="3"/>
        <end position="352"/>
    </location>
</feature>
<dbReference type="GO" id="GO:0048284">
    <property type="term" value="P:organelle fusion"/>
    <property type="evidence" value="ECO:0007669"/>
    <property type="project" value="TreeGrafter"/>
</dbReference>
<dbReference type="PANTHER" id="PTHR23323">
    <property type="entry name" value="VACUOLAR PROTEIN SORTING-ASSOCIATED PROTEIN"/>
    <property type="match status" value="1"/>
</dbReference>
<organism evidence="11 12">
    <name type="scientific">Mucor lusitanicus CBS 277.49</name>
    <dbReference type="NCBI Taxonomy" id="747725"/>
    <lineage>
        <taxon>Eukaryota</taxon>
        <taxon>Fungi</taxon>
        <taxon>Fungi incertae sedis</taxon>
        <taxon>Mucoromycota</taxon>
        <taxon>Mucoromycotina</taxon>
        <taxon>Mucoromycetes</taxon>
        <taxon>Mucorales</taxon>
        <taxon>Mucorineae</taxon>
        <taxon>Mucoraceae</taxon>
        <taxon>Mucor</taxon>
    </lineage>
</organism>
<keyword evidence="12" id="KW-1185">Reference proteome</keyword>
<feature type="domain" description="Pep3/Vps18 RING C-terminal" evidence="10">
    <location>
        <begin position="811"/>
        <end position="907"/>
    </location>
</feature>
<evidence type="ECO:0000313" key="11">
    <source>
        <dbReference type="EMBL" id="OAC99598.1"/>
    </source>
</evidence>
<protein>
    <submittedName>
        <fullName evidence="11">Uncharacterized protein</fullName>
    </submittedName>
</protein>
<feature type="coiled-coil region" evidence="8">
    <location>
        <begin position="765"/>
        <end position="792"/>
    </location>
</feature>
<evidence type="ECO:0000256" key="8">
    <source>
        <dbReference type="SAM" id="Coils"/>
    </source>
</evidence>
<proteinExistence type="inferred from homology"/>
<evidence type="ECO:0000256" key="1">
    <source>
        <dbReference type="ARBA" id="ARBA00010454"/>
    </source>
</evidence>
<comment type="subcellular location">
    <subcellularLocation>
        <location evidence="6">Endomembrane system</location>
        <topology evidence="6">Peripheral membrane protein</topology>
        <orientation evidence="6">Cytoplasmic side</orientation>
    </subcellularLocation>
</comment>
<evidence type="ECO:0000313" key="12">
    <source>
        <dbReference type="Proteomes" id="UP000077051"/>
    </source>
</evidence>
<dbReference type="Pfam" id="PF05131">
    <property type="entry name" value="Pep3_Vps18"/>
    <property type="match status" value="1"/>
</dbReference>
<evidence type="ECO:0000256" key="4">
    <source>
        <dbReference type="ARBA" id="ARBA00022833"/>
    </source>
</evidence>
<dbReference type="AlphaFoldDB" id="A0A168I694"/>
<evidence type="ECO:0000256" key="5">
    <source>
        <dbReference type="ARBA" id="ARBA00023136"/>
    </source>
</evidence>
<dbReference type="InterPro" id="IPR036322">
    <property type="entry name" value="WD40_repeat_dom_sf"/>
</dbReference>
<reference evidence="11 12" key="1">
    <citation type="submission" date="2015-06" db="EMBL/GenBank/DDBJ databases">
        <title>Expansion of signal transduction pathways in fungi by whole-genome duplication.</title>
        <authorList>
            <consortium name="DOE Joint Genome Institute"/>
            <person name="Corrochano L.M."/>
            <person name="Kuo A."/>
            <person name="Marcet-Houben M."/>
            <person name="Polaino S."/>
            <person name="Salamov A."/>
            <person name="Villalobos J.M."/>
            <person name="Alvarez M.I."/>
            <person name="Avalos J."/>
            <person name="Benito E.P."/>
            <person name="Benoit I."/>
            <person name="Burger G."/>
            <person name="Camino L.P."/>
            <person name="Canovas D."/>
            <person name="Cerda-Olmedo E."/>
            <person name="Cheng J.-F."/>
            <person name="Dominguez A."/>
            <person name="Elias M."/>
            <person name="Eslava A.P."/>
            <person name="Glaser F."/>
            <person name="Grimwood J."/>
            <person name="Gutierrez G."/>
            <person name="Heitman J."/>
            <person name="Henrissat B."/>
            <person name="Iturriaga E.A."/>
            <person name="Lang B.F."/>
            <person name="Lavin J.L."/>
            <person name="Lee S."/>
            <person name="Li W."/>
            <person name="Lindquist E."/>
            <person name="Lopez-Garcia S."/>
            <person name="Luque E.M."/>
            <person name="Marcos A.T."/>
            <person name="Martin J."/>
            <person name="Mccluskey K."/>
            <person name="Medina H.R."/>
            <person name="Miralles-Duran A."/>
            <person name="Miyazaki A."/>
            <person name="Munoz-Torres E."/>
            <person name="Oguiza J.A."/>
            <person name="Ohm R."/>
            <person name="Olmedo M."/>
            <person name="Orejas M."/>
            <person name="Ortiz-Castellanos L."/>
            <person name="Pisabarro A.G."/>
            <person name="Rodriguez-Romero J."/>
            <person name="Ruiz-Herrera J."/>
            <person name="Ruiz-Vazquez R."/>
            <person name="Sanz C."/>
            <person name="Schackwitz W."/>
            <person name="Schmutz J."/>
            <person name="Shahriari M."/>
            <person name="Shelest E."/>
            <person name="Silva-Franco F."/>
            <person name="Soanes D."/>
            <person name="Syed K."/>
            <person name="Tagua V.G."/>
            <person name="Talbot N.J."/>
            <person name="Thon M."/>
            <person name="De Vries R.P."/>
            <person name="Wiebenga A."/>
            <person name="Yadav J.S."/>
            <person name="Braun E.L."/>
            <person name="Baker S."/>
            <person name="Garre V."/>
            <person name="Horwitz B."/>
            <person name="Torres-Martinez S."/>
            <person name="Idnurm A."/>
            <person name="Herrera-Estrella A."/>
            <person name="Gabaldon T."/>
            <person name="Grigoriev I.V."/>
        </authorList>
    </citation>
    <scope>NUCLEOTIDE SEQUENCE [LARGE SCALE GENOMIC DNA]</scope>
    <source>
        <strain evidence="11 12">CBS 277.49</strain>
    </source>
</reference>
<dbReference type="GO" id="GO:0006886">
    <property type="term" value="P:intracellular protein transport"/>
    <property type="evidence" value="ECO:0007669"/>
    <property type="project" value="UniProtKB-UniRule"/>
</dbReference>
<keyword evidence="3" id="KW-0863">Zinc-finger</keyword>
<dbReference type="PANTHER" id="PTHR23323:SF26">
    <property type="entry name" value="VACUOLAR PROTEIN SORTING-ASSOCIATED PROTEIN 18 HOMOLOG"/>
    <property type="match status" value="1"/>
</dbReference>
<dbReference type="GO" id="GO:0005768">
    <property type="term" value="C:endosome"/>
    <property type="evidence" value="ECO:0007669"/>
    <property type="project" value="TreeGrafter"/>
</dbReference>
<dbReference type="InterPro" id="IPR000547">
    <property type="entry name" value="Clathrin_H-chain/VPS_repeat"/>
</dbReference>
<dbReference type="InterPro" id="IPR007810">
    <property type="entry name" value="Pep3/Vps18_beta-prop"/>
</dbReference>
<feature type="repeat" description="CHCR" evidence="7">
    <location>
        <begin position="578"/>
        <end position="735"/>
    </location>
</feature>
<keyword evidence="8" id="KW-0175">Coiled coil</keyword>
<evidence type="ECO:0000256" key="2">
    <source>
        <dbReference type="ARBA" id="ARBA00022723"/>
    </source>
</evidence>
<dbReference type="Proteomes" id="UP000077051">
    <property type="component" value="Unassembled WGS sequence"/>
</dbReference>
<dbReference type="GO" id="GO:0007033">
    <property type="term" value="P:vacuole organization"/>
    <property type="evidence" value="ECO:0007669"/>
    <property type="project" value="TreeGrafter"/>
</dbReference>
<accession>A0A168I694</accession>
<dbReference type="STRING" id="747725.A0A168I694"/>
<gene>
    <name evidence="11" type="ORF">MUCCIDRAFT_181251</name>
</gene>
<dbReference type="GO" id="GO:0008270">
    <property type="term" value="F:zinc ion binding"/>
    <property type="evidence" value="ECO:0007669"/>
    <property type="project" value="UniProtKB-KW"/>
</dbReference>
<dbReference type="GO" id="GO:0030897">
    <property type="term" value="C:HOPS complex"/>
    <property type="evidence" value="ECO:0007669"/>
    <property type="project" value="TreeGrafter"/>
</dbReference>
<evidence type="ECO:0000256" key="7">
    <source>
        <dbReference type="PROSITE-ProRule" id="PRU01006"/>
    </source>
</evidence>
<dbReference type="PROSITE" id="PS50236">
    <property type="entry name" value="CHCR"/>
    <property type="match status" value="1"/>
</dbReference>
<evidence type="ECO:0000259" key="10">
    <source>
        <dbReference type="Pfam" id="PF26148"/>
    </source>
</evidence>
<name>A0A168I694_MUCCL</name>